<gene>
    <name evidence="1" type="ORF">M9458_023329</name>
</gene>
<proteinExistence type="predicted"/>
<evidence type="ECO:0000313" key="2">
    <source>
        <dbReference type="Proteomes" id="UP001529510"/>
    </source>
</evidence>
<dbReference type="EMBL" id="JAMKFB020000011">
    <property type="protein sequence ID" value="KAL0180923.1"/>
    <property type="molecule type" value="Genomic_DNA"/>
</dbReference>
<organism evidence="1 2">
    <name type="scientific">Cirrhinus mrigala</name>
    <name type="common">Mrigala</name>
    <dbReference type="NCBI Taxonomy" id="683832"/>
    <lineage>
        <taxon>Eukaryota</taxon>
        <taxon>Metazoa</taxon>
        <taxon>Chordata</taxon>
        <taxon>Craniata</taxon>
        <taxon>Vertebrata</taxon>
        <taxon>Euteleostomi</taxon>
        <taxon>Actinopterygii</taxon>
        <taxon>Neopterygii</taxon>
        <taxon>Teleostei</taxon>
        <taxon>Ostariophysi</taxon>
        <taxon>Cypriniformes</taxon>
        <taxon>Cyprinidae</taxon>
        <taxon>Labeoninae</taxon>
        <taxon>Labeonini</taxon>
        <taxon>Cirrhinus</taxon>
    </lineage>
</organism>
<dbReference type="AlphaFoldDB" id="A0ABD0Q3S2"/>
<dbReference type="SUPFAM" id="SSF82895">
    <property type="entry name" value="TSP-1 type 1 repeat"/>
    <property type="match status" value="1"/>
</dbReference>
<accession>A0ABD0Q3S2</accession>
<feature type="non-terminal residue" evidence="1">
    <location>
        <position position="216"/>
    </location>
</feature>
<dbReference type="Gene3D" id="2.20.100.10">
    <property type="entry name" value="Thrombospondin type-1 (TSP1) repeat"/>
    <property type="match status" value="1"/>
</dbReference>
<feature type="non-terminal residue" evidence="1">
    <location>
        <position position="1"/>
    </location>
</feature>
<dbReference type="Proteomes" id="UP001529510">
    <property type="component" value="Unassembled WGS sequence"/>
</dbReference>
<keyword evidence="2" id="KW-1185">Reference proteome</keyword>
<reference evidence="1 2" key="1">
    <citation type="submission" date="2024-05" db="EMBL/GenBank/DDBJ databases">
        <title>Genome sequencing and assembly of Indian major carp, Cirrhinus mrigala (Hamilton, 1822).</title>
        <authorList>
            <person name="Mohindra V."/>
            <person name="Chowdhury L.M."/>
            <person name="Lal K."/>
            <person name="Jena J.K."/>
        </authorList>
    </citation>
    <scope>NUCLEOTIDE SEQUENCE [LARGE SCALE GENOMIC DNA]</scope>
    <source>
        <strain evidence="1">CM1030</strain>
        <tissue evidence="1">Blood</tissue>
    </source>
</reference>
<sequence length="216" mass="24313">THQSNCFPSDRPAHQRACVKMCEWQKDLFEWRFPLLPANRCVTAQRGVQSRDVVCVKRTNGTTVSQHVCEAFSAVPEREQACLLPCPIDCVVSAFTHWSTCSRTCGHVLAAPLLTQTRPCNHDNAHPALCPSDQQEYSYSLLKGTAPVGKTTVDFGFGLDGKKTVKASYTLKRHAESDHHQNHYDERGHRVSWEITIGYQTRQLRCTRSDGKNAML</sequence>
<comment type="caution">
    <text evidence="1">The sequence shown here is derived from an EMBL/GenBank/DDBJ whole genome shotgun (WGS) entry which is preliminary data.</text>
</comment>
<dbReference type="InterPro" id="IPR036383">
    <property type="entry name" value="TSP1_rpt_sf"/>
</dbReference>
<protein>
    <submittedName>
        <fullName evidence="1">Uncharacterized protein</fullName>
    </submittedName>
</protein>
<name>A0ABD0Q3S2_CIRMR</name>
<evidence type="ECO:0000313" key="1">
    <source>
        <dbReference type="EMBL" id="KAL0180923.1"/>
    </source>
</evidence>